<evidence type="ECO:0000256" key="2">
    <source>
        <dbReference type="SAM" id="Phobius"/>
    </source>
</evidence>
<accession>A0ABN1ZZW7</accession>
<protein>
    <submittedName>
        <fullName evidence="3">Uncharacterized protein</fullName>
    </submittedName>
</protein>
<gene>
    <name evidence="3" type="ORF">GCM10009827_022940</name>
</gene>
<organism evidence="3 4">
    <name type="scientific">Dactylosporangium maewongense</name>
    <dbReference type="NCBI Taxonomy" id="634393"/>
    <lineage>
        <taxon>Bacteria</taxon>
        <taxon>Bacillati</taxon>
        <taxon>Actinomycetota</taxon>
        <taxon>Actinomycetes</taxon>
        <taxon>Micromonosporales</taxon>
        <taxon>Micromonosporaceae</taxon>
        <taxon>Dactylosporangium</taxon>
    </lineage>
</organism>
<feature type="transmembrane region" description="Helical" evidence="2">
    <location>
        <begin position="36"/>
        <end position="56"/>
    </location>
</feature>
<sequence length="89" mass="9219">MKPHRTDGLSLTFGLIFLGIVIVWLFNQAVSVNLNAGWIVAVGLIVFGLLGLLGALRSDKSDKPSSSVPATSAPPASSAPPAYDPDDAD</sequence>
<comment type="caution">
    <text evidence="3">The sequence shown here is derived from an EMBL/GenBank/DDBJ whole genome shotgun (WGS) entry which is preliminary data.</text>
</comment>
<dbReference type="RefSeq" id="WP_344501780.1">
    <property type="nucleotide sequence ID" value="NZ_BAAAQD010000003.1"/>
</dbReference>
<dbReference type="EMBL" id="BAAAQD010000003">
    <property type="protein sequence ID" value="GAA1508139.1"/>
    <property type="molecule type" value="Genomic_DNA"/>
</dbReference>
<keyword evidence="2" id="KW-1133">Transmembrane helix</keyword>
<reference evidence="3 4" key="1">
    <citation type="journal article" date="2019" name="Int. J. Syst. Evol. Microbiol.">
        <title>The Global Catalogue of Microorganisms (GCM) 10K type strain sequencing project: providing services to taxonomists for standard genome sequencing and annotation.</title>
        <authorList>
            <consortium name="The Broad Institute Genomics Platform"/>
            <consortium name="The Broad Institute Genome Sequencing Center for Infectious Disease"/>
            <person name="Wu L."/>
            <person name="Ma J."/>
        </authorList>
    </citation>
    <scope>NUCLEOTIDE SEQUENCE [LARGE SCALE GENOMIC DNA]</scope>
    <source>
        <strain evidence="3 4">JCM 15933</strain>
    </source>
</reference>
<keyword evidence="2" id="KW-0472">Membrane</keyword>
<dbReference type="Proteomes" id="UP001501470">
    <property type="component" value="Unassembled WGS sequence"/>
</dbReference>
<name>A0ABN1ZZW7_9ACTN</name>
<feature type="compositionally biased region" description="Low complexity" evidence="1">
    <location>
        <begin position="64"/>
        <end position="81"/>
    </location>
</feature>
<keyword evidence="4" id="KW-1185">Reference proteome</keyword>
<keyword evidence="2" id="KW-0812">Transmembrane</keyword>
<feature type="region of interest" description="Disordered" evidence="1">
    <location>
        <begin position="59"/>
        <end position="89"/>
    </location>
</feature>
<proteinExistence type="predicted"/>
<evidence type="ECO:0000256" key="1">
    <source>
        <dbReference type="SAM" id="MobiDB-lite"/>
    </source>
</evidence>
<evidence type="ECO:0000313" key="3">
    <source>
        <dbReference type="EMBL" id="GAA1508139.1"/>
    </source>
</evidence>
<feature type="transmembrane region" description="Helical" evidence="2">
    <location>
        <begin position="12"/>
        <end position="30"/>
    </location>
</feature>
<evidence type="ECO:0000313" key="4">
    <source>
        <dbReference type="Proteomes" id="UP001501470"/>
    </source>
</evidence>